<organism evidence="1 2">
    <name type="scientific">Pseudomonas jessenii</name>
    <dbReference type="NCBI Taxonomy" id="77298"/>
    <lineage>
        <taxon>Bacteria</taxon>
        <taxon>Pseudomonadati</taxon>
        <taxon>Pseudomonadota</taxon>
        <taxon>Gammaproteobacteria</taxon>
        <taxon>Pseudomonadales</taxon>
        <taxon>Pseudomonadaceae</taxon>
        <taxon>Pseudomonas</taxon>
    </lineage>
</organism>
<evidence type="ECO:0000313" key="2">
    <source>
        <dbReference type="Proteomes" id="UP000247437"/>
    </source>
</evidence>
<dbReference type="OrthoDB" id="2618657at2"/>
<sequence length="179" mass="20751">MDWVDLEARIYNATKSAFSSLKNAHPNEEFYVCALYTDSGAMTICPSANSFRGLEEKISQEDEEDRSPEVIQYYKWASSEWAYEAWRSEEFKGVCKSLRESAERSDFESFQSQVFLAMTNALLLLKNEDFFQDFNTHQSPVLFVTITDDDRAEELENKSARVLNSEKVFDEFMSRYSGV</sequence>
<evidence type="ECO:0008006" key="3">
    <source>
        <dbReference type="Google" id="ProtNLM"/>
    </source>
</evidence>
<accession>A0A2W0ET81</accession>
<evidence type="ECO:0000313" key="1">
    <source>
        <dbReference type="EMBL" id="PYY66504.1"/>
    </source>
</evidence>
<reference evidence="1 2" key="1">
    <citation type="journal article" date="2018" name="Appl. Microbiol. Biotechnol.">
        <title>Characterization of the caprolactam degradation pathway in Pseudomonas jessenii using mass spectrometry-based proteomics.</title>
        <authorList>
            <person name="Otzen M."/>
            <person name="Palacio C."/>
            <person name="Janssen D.B."/>
        </authorList>
    </citation>
    <scope>NUCLEOTIDE SEQUENCE [LARGE SCALE GENOMIC DNA]</scope>
    <source>
        <strain evidence="1 2">GO3</strain>
    </source>
</reference>
<protein>
    <recommendedName>
        <fullName evidence="3">DUF4303 domain-containing protein</fullName>
    </recommendedName>
</protein>
<gene>
    <name evidence="1" type="ORF">CRX42_32030</name>
</gene>
<dbReference type="AlphaFoldDB" id="A0A2W0ET81"/>
<dbReference type="Proteomes" id="UP000247437">
    <property type="component" value="Unassembled WGS sequence"/>
</dbReference>
<name>A0A2W0ET81_PSEJE</name>
<dbReference type="Pfam" id="PF14136">
    <property type="entry name" value="DUF4303"/>
    <property type="match status" value="1"/>
</dbReference>
<proteinExistence type="predicted"/>
<dbReference type="RefSeq" id="WP_110663046.1">
    <property type="nucleotide sequence ID" value="NZ_PDLL01000832.1"/>
</dbReference>
<dbReference type="EMBL" id="PDLL01000832">
    <property type="protein sequence ID" value="PYY66504.1"/>
    <property type="molecule type" value="Genomic_DNA"/>
</dbReference>
<dbReference type="InterPro" id="IPR025409">
    <property type="entry name" value="DUF4303"/>
</dbReference>
<comment type="caution">
    <text evidence="1">The sequence shown here is derived from an EMBL/GenBank/DDBJ whole genome shotgun (WGS) entry which is preliminary data.</text>
</comment>